<evidence type="ECO:0000256" key="4">
    <source>
        <dbReference type="ARBA" id="ARBA00022670"/>
    </source>
</evidence>
<dbReference type="GO" id="GO:0016579">
    <property type="term" value="P:protein deubiquitination"/>
    <property type="evidence" value="ECO:0007669"/>
    <property type="project" value="TreeGrafter"/>
</dbReference>
<dbReference type="STRING" id="52586.A0A0B1P1W0"/>
<evidence type="ECO:0000256" key="3">
    <source>
        <dbReference type="ARBA" id="ARBA00022490"/>
    </source>
</evidence>
<dbReference type="InterPro" id="IPR003323">
    <property type="entry name" value="OTU_dom"/>
</dbReference>
<dbReference type="GO" id="GO:0004843">
    <property type="term" value="F:cysteine-type deubiquitinase activity"/>
    <property type="evidence" value="ECO:0007669"/>
    <property type="project" value="UniProtKB-UniRule"/>
</dbReference>
<keyword evidence="6" id="KW-0863">Zinc-finger</keyword>
<evidence type="ECO:0000256" key="10">
    <source>
        <dbReference type="ARBA" id="ARBA00022833"/>
    </source>
</evidence>
<dbReference type="Gene3D" id="3.90.70.80">
    <property type="match status" value="1"/>
</dbReference>
<dbReference type="OrthoDB" id="65596at2759"/>
<dbReference type="GO" id="GO:0030968">
    <property type="term" value="P:endoplasmic reticulum unfolded protein response"/>
    <property type="evidence" value="ECO:0007669"/>
    <property type="project" value="TreeGrafter"/>
</dbReference>
<comment type="catalytic activity">
    <reaction evidence="1 11">
        <text>Thiol-dependent hydrolysis of ester, thioester, amide, peptide and isopeptide bonds formed by the C-terminal Gly of ubiquitin (a 76-residue protein attached to proteins as an intracellular targeting signal).</text>
        <dbReference type="EC" id="3.4.19.12"/>
    </reaction>
</comment>
<comment type="caution">
    <text evidence="14">The sequence shown here is derived from an EMBL/GenBank/DDBJ whole genome shotgun (WGS) entry which is preliminary data.</text>
</comment>
<evidence type="ECO:0000256" key="9">
    <source>
        <dbReference type="ARBA" id="ARBA00022807"/>
    </source>
</evidence>
<dbReference type="GO" id="GO:0005829">
    <property type="term" value="C:cytosol"/>
    <property type="evidence" value="ECO:0007669"/>
    <property type="project" value="TreeGrafter"/>
</dbReference>
<evidence type="ECO:0000256" key="12">
    <source>
        <dbReference type="SAM" id="MobiDB-lite"/>
    </source>
</evidence>
<keyword evidence="8 11" id="KW-0378">Hydrolase</keyword>
<dbReference type="Gene3D" id="3.10.20.90">
    <property type="entry name" value="Phosphatidylinositol 3-kinase Catalytic Subunit, Chain A, domain 1"/>
    <property type="match status" value="1"/>
</dbReference>
<evidence type="ECO:0000259" key="13">
    <source>
        <dbReference type="PROSITE" id="PS50802"/>
    </source>
</evidence>
<keyword evidence="9 11" id="KW-0788">Thiol protease</keyword>
<evidence type="ECO:0000313" key="14">
    <source>
        <dbReference type="EMBL" id="KHJ30871.1"/>
    </source>
</evidence>
<evidence type="ECO:0000256" key="8">
    <source>
        <dbReference type="ARBA" id="ARBA00022801"/>
    </source>
</evidence>
<dbReference type="AlphaFoldDB" id="A0A0B1P1W0"/>
<organism evidence="14 15">
    <name type="scientific">Uncinula necator</name>
    <name type="common">Grape powdery mildew</name>
    <dbReference type="NCBI Taxonomy" id="52586"/>
    <lineage>
        <taxon>Eukaryota</taxon>
        <taxon>Fungi</taxon>
        <taxon>Dikarya</taxon>
        <taxon>Ascomycota</taxon>
        <taxon>Pezizomycotina</taxon>
        <taxon>Leotiomycetes</taxon>
        <taxon>Erysiphales</taxon>
        <taxon>Erysiphaceae</taxon>
        <taxon>Erysiphe</taxon>
    </lineage>
</organism>
<dbReference type="Proteomes" id="UP000030854">
    <property type="component" value="Unassembled WGS sequence"/>
</dbReference>
<dbReference type="InterPro" id="IPR048857">
    <property type="entry name" value="OTU1_Ubl"/>
</dbReference>
<name>A0A0B1P1W0_UNCNE</name>
<sequence>MRVQVRGPEGASTLTLPEEATLADLIENISIFTGLSSFDVKYGYPLRSLNLNQRDVSQKLSKFDFKIERELLTVCSRTSDITEQSDVKINPVQPKNEIQAKSDFNLSSTVEPSTTSKSYTSSFNSVPTDRERRDEVPEVPMPHRGATVVLRIMPDDNSCLFRAFGSAVLPGDDKSMPELRSLVASVIQFEHETYTKAVLEKSPDDYCRWIQTPNAWGGAIELGILAKHFDIEICSVDVETLRIDKYNEGQPTRCILVYSGIHYDTIALSPLDTQSYNSQSPPELDQRVWDSRDTEILDSAVKLCGILRAKHYYTNTVTMKIKCKVCNMMLHGEKQAAKHAQQSGHYDMEQI</sequence>
<comment type="subcellular location">
    <subcellularLocation>
        <location evidence="2 11">Cytoplasm</location>
    </subcellularLocation>
</comment>
<evidence type="ECO:0000256" key="1">
    <source>
        <dbReference type="ARBA" id="ARBA00000707"/>
    </source>
</evidence>
<evidence type="ECO:0000313" key="15">
    <source>
        <dbReference type="Proteomes" id="UP000030854"/>
    </source>
</evidence>
<dbReference type="Pfam" id="PF21403">
    <property type="entry name" value="OTU1_UBXL"/>
    <property type="match status" value="1"/>
</dbReference>
<keyword evidence="4" id="KW-0645">Protease</keyword>
<gene>
    <name evidence="14" type="ORF">EV44_g2374</name>
</gene>
<keyword evidence="15" id="KW-1185">Reference proteome</keyword>
<feature type="domain" description="OTU" evidence="13">
    <location>
        <begin position="148"/>
        <end position="269"/>
    </location>
</feature>
<dbReference type="InterPro" id="IPR057766">
    <property type="entry name" value="Znf-C2H2_OTU1-like_C"/>
</dbReference>
<evidence type="ECO:0000256" key="2">
    <source>
        <dbReference type="ARBA" id="ARBA00004496"/>
    </source>
</evidence>
<dbReference type="PANTHER" id="PTHR13312:SF0">
    <property type="entry name" value="UBIQUITIN THIOESTERASE OTU1"/>
    <property type="match status" value="1"/>
</dbReference>
<comment type="function">
    <text evidence="11">Hydrolase that can remove conjugated ubiquitin from proteins and may therefore play an important regulatory role at the level of protein turnover by preventing degradation.</text>
</comment>
<accession>A0A0B1P1W0</accession>
<dbReference type="GO" id="GO:0005634">
    <property type="term" value="C:nucleus"/>
    <property type="evidence" value="ECO:0007669"/>
    <property type="project" value="TreeGrafter"/>
</dbReference>
<dbReference type="PANTHER" id="PTHR13312">
    <property type="entry name" value="HIV-INDUCED PROTEIN-7-LIKE PROTEASE"/>
    <property type="match status" value="1"/>
</dbReference>
<dbReference type="GO" id="GO:0036503">
    <property type="term" value="P:ERAD pathway"/>
    <property type="evidence" value="ECO:0007669"/>
    <property type="project" value="TreeGrafter"/>
</dbReference>
<proteinExistence type="predicted"/>
<evidence type="ECO:0000256" key="11">
    <source>
        <dbReference type="RuleBase" id="RU367104"/>
    </source>
</evidence>
<keyword evidence="10" id="KW-0862">Zinc</keyword>
<dbReference type="GO" id="GO:0008270">
    <property type="term" value="F:zinc ion binding"/>
    <property type="evidence" value="ECO:0007669"/>
    <property type="project" value="UniProtKB-KW"/>
</dbReference>
<keyword evidence="5" id="KW-0479">Metal-binding</keyword>
<dbReference type="SUPFAM" id="SSF54001">
    <property type="entry name" value="Cysteine proteinases"/>
    <property type="match status" value="1"/>
</dbReference>
<dbReference type="EMBL" id="JNVN01003496">
    <property type="protein sequence ID" value="KHJ30871.1"/>
    <property type="molecule type" value="Genomic_DNA"/>
</dbReference>
<dbReference type="EC" id="3.4.19.12" evidence="11"/>
<feature type="region of interest" description="Disordered" evidence="12">
    <location>
        <begin position="106"/>
        <end position="136"/>
    </location>
</feature>
<dbReference type="PROSITE" id="PS50802">
    <property type="entry name" value="OTU"/>
    <property type="match status" value="1"/>
</dbReference>
<evidence type="ECO:0000256" key="5">
    <source>
        <dbReference type="ARBA" id="ARBA00022723"/>
    </source>
</evidence>
<evidence type="ECO:0000256" key="6">
    <source>
        <dbReference type="ARBA" id="ARBA00022771"/>
    </source>
</evidence>
<dbReference type="FunFam" id="3.90.70.80:FF:000016">
    <property type="entry name" value="Putative ubiquitin thioesterase otu1"/>
    <property type="match status" value="1"/>
</dbReference>
<protein>
    <recommendedName>
        <fullName evidence="11">Ubiquitin thioesterase OTU</fullName>
        <ecNumber evidence="11">3.4.19.12</ecNumber>
    </recommendedName>
</protein>
<evidence type="ECO:0000256" key="7">
    <source>
        <dbReference type="ARBA" id="ARBA00022786"/>
    </source>
</evidence>
<reference evidence="14 15" key="1">
    <citation type="journal article" date="2014" name="BMC Genomics">
        <title>Adaptive genomic structural variation in the grape powdery mildew pathogen, Erysiphe necator.</title>
        <authorList>
            <person name="Jones L."/>
            <person name="Riaz S."/>
            <person name="Morales-Cruz A."/>
            <person name="Amrine K.C."/>
            <person name="McGuire B."/>
            <person name="Gubler W.D."/>
            <person name="Walker M.A."/>
            <person name="Cantu D."/>
        </authorList>
    </citation>
    <scope>NUCLEOTIDE SEQUENCE [LARGE SCALE GENOMIC DNA]</scope>
    <source>
        <strain evidence="15">c</strain>
    </source>
</reference>
<keyword evidence="7 11" id="KW-0833">Ubl conjugation pathway</keyword>
<dbReference type="InterPro" id="IPR038765">
    <property type="entry name" value="Papain-like_cys_pep_sf"/>
</dbReference>
<keyword evidence="3 11" id="KW-0963">Cytoplasm</keyword>
<dbReference type="HOGENOM" id="CLU_049327_0_0_1"/>
<dbReference type="OMA" id="TRCILVY"/>
<dbReference type="Pfam" id="PF02338">
    <property type="entry name" value="OTU"/>
    <property type="match status" value="1"/>
</dbReference>
<dbReference type="CDD" id="cd22745">
    <property type="entry name" value="OTU_OTU1"/>
    <property type="match status" value="1"/>
</dbReference>
<feature type="compositionally biased region" description="Polar residues" evidence="12">
    <location>
        <begin position="106"/>
        <end position="127"/>
    </location>
</feature>
<dbReference type="Pfam" id="PF24560">
    <property type="entry name" value="zf-C2H2_OTU1_C"/>
    <property type="match status" value="1"/>
</dbReference>